<keyword evidence="2" id="KW-1185">Reference proteome</keyword>
<evidence type="ECO:0000313" key="2">
    <source>
        <dbReference type="Proteomes" id="UP000688137"/>
    </source>
</evidence>
<comment type="caution">
    <text evidence="1">The sequence shown here is derived from an EMBL/GenBank/DDBJ whole genome shotgun (WGS) entry which is preliminary data.</text>
</comment>
<organism evidence="1 2">
    <name type="scientific">Paramecium primaurelia</name>
    <dbReference type="NCBI Taxonomy" id="5886"/>
    <lineage>
        <taxon>Eukaryota</taxon>
        <taxon>Sar</taxon>
        <taxon>Alveolata</taxon>
        <taxon>Ciliophora</taxon>
        <taxon>Intramacronucleata</taxon>
        <taxon>Oligohymenophorea</taxon>
        <taxon>Peniculida</taxon>
        <taxon>Parameciidae</taxon>
        <taxon>Paramecium</taxon>
    </lineage>
</organism>
<name>A0A8S1NL55_PARPR</name>
<dbReference type="EMBL" id="CAJJDM010000094">
    <property type="protein sequence ID" value="CAD8092882.1"/>
    <property type="molecule type" value="Genomic_DNA"/>
</dbReference>
<evidence type="ECO:0000313" key="1">
    <source>
        <dbReference type="EMBL" id="CAD8092882.1"/>
    </source>
</evidence>
<gene>
    <name evidence="1" type="ORF">PPRIM_AZ9-3.1.T0910176</name>
</gene>
<reference evidence="1" key="1">
    <citation type="submission" date="2021-01" db="EMBL/GenBank/DDBJ databases">
        <authorList>
            <consortium name="Genoscope - CEA"/>
            <person name="William W."/>
        </authorList>
    </citation>
    <scope>NUCLEOTIDE SEQUENCE</scope>
</reference>
<proteinExistence type="predicted"/>
<accession>A0A8S1NL55</accession>
<dbReference type="AlphaFoldDB" id="A0A8S1NL55"/>
<dbReference type="Proteomes" id="UP000688137">
    <property type="component" value="Unassembled WGS sequence"/>
</dbReference>
<sequence>MWKIYYILIKYRNIKSIKLKGLNFIGNIQLKKNLGLVLSQLAQVKQSQQTVLRYRHPIFSLKLERMIEPYQYIQKIVFQNLNFKIQP</sequence>
<protein>
    <submittedName>
        <fullName evidence="1">Uncharacterized protein</fullName>
    </submittedName>
</protein>